<reference evidence="2" key="4">
    <citation type="journal article" date="2001" name="Nature">
        <title>Functional annotation of a full-length mouse cDNA collection.</title>
        <authorList>
            <consortium name="The RIKEN Genome Exploration Research Group Phase II Team and the FANTOM Consortium"/>
        </authorList>
    </citation>
    <scope>NUCLEOTIDE SEQUENCE</scope>
    <source>
        <strain evidence="2">C57BL/6J</strain>
        <tissue evidence="2">Spinal ganglion</tissue>
    </source>
</reference>
<reference evidence="2" key="5">
    <citation type="submission" date="2001-07" db="EMBL/GenBank/DDBJ databases">
        <authorList>
            <person name="Adachi J."/>
            <person name="Aizawa K."/>
            <person name="Akimura T."/>
            <person name="Arakawa T."/>
            <person name="Bono H."/>
            <person name="Carninci P."/>
            <person name="Fukuda S."/>
            <person name="Furuno M."/>
            <person name="Hanagaki T."/>
            <person name="Hara A."/>
            <person name="Hashizume W."/>
            <person name="Hayashida K."/>
            <person name="Hayatsu N."/>
            <person name="Hiramoto K."/>
            <person name="Hiraoka T."/>
            <person name="Hirozane T."/>
            <person name="Hori F."/>
            <person name="Imotani K."/>
            <person name="Ishii Y."/>
            <person name="Itoh M."/>
            <person name="Kagawa I."/>
            <person name="Kasukawa T."/>
            <person name="Katoh H."/>
            <person name="Kawai J."/>
            <person name="Kojima Y."/>
            <person name="Kondo S."/>
            <person name="Konno H."/>
            <person name="Kouda M."/>
            <person name="Koya S."/>
            <person name="Kurihara C."/>
            <person name="Matsuyama T."/>
            <person name="Miyazaki A."/>
            <person name="Murata M."/>
            <person name="Nakamura M."/>
            <person name="Nishi K."/>
            <person name="Nomura K."/>
            <person name="Numazaki R."/>
            <person name="Ohno M."/>
            <person name="Ohsato N."/>
            <person name="Okazaki Y."/>
            <person name="Saito R."/>
            <person name="Saitoh H."/>
            <person name="Sakai C."/>
            <person name="Sakai K."/>
            <person name="Sakazume N."/>
            <person name="Sano H."/>
            <person name="Sasaki D."/>
            <person name="Shibata K."/>
            <person name="Shinagawa A."/>
            <person name="Shiraki T."/>
            <person name="Sogabe Y."/>
            <person name="Tagami M."/>
            <person name="Tagawa A."/>
            <person name="Takahashi F."/>
            <person name="Takaku-Akahira S."/>
            <person name="Takeda Y."/>
            <person name="Tanaka T."/>
            <person name="Tomaru A."/>
            <person name="Toya T."/>
            <person name="Yasunishi A."/>
            <person name="Muramatsu M."/>
            <person name="Hayashizaki Y."/>
        </authorList>
    </citation>
    <scope>NUCLEOTIDE SEQUENCE</scope>
    <source>
        <strain evidence="2">C57BL/6J</strain>
        <tissue evidence="2">Spinal ganglion</tissue>
    </source>
</reference>
<reference evidence="2" key="2">
    <citation type="journal article" date="2000" name="Genome Res.">
        <title>Normalization and subtraction of cap-trapper-selected cDNAs to prepare full-length cDNA libraries for rapid discovery of new genes.</title>
        <authorList>
            <person name="Carninci P."/>
            <person name="Shibata Y."/>
            <person name="Hayatsu N."/>
            <person name="Sugahara Y."/>
            <person name="Shibata K."/>
            <person name="Itoh M."/>
            <person name="Konno H."/>
            <person name="Okazaki Y."/>
            <person name="Muramatsu M."/>
            <person name="Hayashizaki Y."/>
        </authorList>
    </citation>
    <scope>NUCLEOTIDE SEQUENCE</scope>
    <source>
        <strain evidence="2">C57BL/6J</strain>
        <tissue evidence="2">Spinal ganglion</tissue>
    </source>
</reference>
<organism evidence="2">
    <name type="scientific">Mus musculus</name>
    <name type="common">Mouse</name>
    <dbReference type="NCBI Taxonomy" id="10090"/>
    <lineage>
        <taxon>Eukaryota</taxon>
        <taxon>Metazoa</taxon>
        <taxon>Chordata</taxon>
        <taxon>Craniata</taxon>
        <taxon>Vertebrata</taxon>
        <taxon>Euteleostomi</taxon>
        <taxon>Mammalia</taxon>
        <taxon>Eutheria</taxon>
        <taxon>Euarchontoglires</taxon>
        <taxon>Glires</taxon>
        <taxon>Rodentia</taxon>
        <taxon>Myomorpha</taxon>
        <taxon>Muroidea</taxon>
        <taxon>Muridae</taxon>
        <taxon>Murinae</taxon>
        <taxon>Mus</taxon>
        <taxon>Mus</taxon>
    </lineage>
</organism>
<protein>
    <submittedName>
        <fullName evidence="2">Uncharacterized protein</fullName>
    </submittedName>
</protein>
<reference evidence="2" key="3">
    <citation type="journal article" date="2000" name="Genome Res.">
        <title>RIKEN integrated sequence analysis (RISA) system--384-format sequencing pipeline with 384 multicapillary sequencer.</title>
        <authorList>
            <person name="Shibata K."/>
            <person name="Itoh M."/>
            <person name="Aizawa K."/>
            <person name="Nagaoka S."/>
            <person name="Sasaki N."/>
            <person name="Carninci P."/>
            <person name="Konno H."/>
            <person name="Akiyama J."/>
            <person name="Nishi K."/>
            <person name="Kitsunai T."/>
            <person name="Tashiro H."/>
            <person name="Itoh M."/>
            <person name="Sumi N."/>
            <person name="Ishii Y."/>
            <person name="Nakamura S."/>
            <person name="Hazama M."/>
            <person name="Nishine T."/>
            <person name="Harada A."/>
            <person name="Yamamoto R."/>
            <person name="Matsumoto H."/>
            <person name="Sakaguchi S."/>
            <person name="Ikegami T."/>
            <person name="Kashiwagi K."/>
            <person name="Fujiwake S."/>
            <person name="Inoue K."/>
            <person name="Togawa Y."/>
            <person name="Izawa M."/>
            <person name="Ohara E."/>
            <person name="Watahiki M."/>
            <person name="Yoneda Y."/>
            <person name="Ishikawa T."/>
            <person name="Ozawa K."/>
            <person name="Tanaka T."/>
            <person name="Matsuura S."/>
            <person name="Kawai J."/>
            <person name="Okazaki Y."/>
            <person name="Muramatsu M."/>
            <person name="Inoue Y."/>
            <person name="Kira A."/>
            <person name="Hayashizaki Y."/>
        </authorList>
    </citation>
    <scope>NUCLEOTIDE SEQUENCE</scope>
    <source>
        <strain evidence="2">C57BL/6J</strain>
        <tissue evidence="2">Spinal ganglion</tissue>
    </source>
</reference>
<evidence type="ECO:0000313" key="2">
    <source>
        <dbReference type="EMBL" id="BAC34759.1"/>
    </source>
</evidence>
<reference evidence="2" key="1">
    <citation type="journal article" date="1999" name="Methods Enzymol.">
        <title>High-efficiency full-length cDNA cloning.</title>
        <authorList>
            <person name="Carninci P."/>
            <person name="Hayashizaki Y."/>
        </authorList>
    </citation>
    <scope>NUCLEOTIDE SEQUENCE</scope>
    <source>
        <strain evidence="2">C57BL/6J</strain>
        <tissue evidence="2">Spinal ganglion</tissue>
    </source>
</reference>
<feature type="compositionally biased region" description="Low complexity" evidence="1">
    <location>
        <begin position="64"/>
        <end position="79"/>
    </location>
</feature>
<name>Q8BQ08_MOUSE</name>
<accession>Q8BQ08</accession>
<feature type="region of interest" description="Disordered" evidence="1">
    <location>
        <begin position="186"/>
        <end position="205"/>
    </location>
</feature>
<dbReference type="HOGENOM" id="CLU_1337142_0_0_1"/>
<dbReference type="AGR" id="MGI:1924830"/>
<proteinExistence type="evidence at transcript level"/>
<reference evidence="2" key="6">
    <citation type="journal article" date="2002" name="Nature">
        <title>Analysis of the mouse transcriptome based on functional annotation of 60,770 full-length cDNAs.</title>
        <authorList>
            <consortium name="The FANTOM Consortium and the RIKEN Genome Exploration Research Group Phase I and II Team"/>
        </authorList>
    </citation>
    <scope>NUCLEOTIDE SEQUENCE</scope>
    <source>
        <strain evidence="2">C57BL/6J</strain>
        <tissue evidence="2">Spinal ganglion</tissue>
    </source>
</reference>
<dbReference type="MGI" id="MGI:1924830">
    <property type="gene designation" value="5730596B20Rik"/>
</dbReference>
<gene>
    <name evidence="3" type="primary">5730596B20Rik</name>
</gene>
<feature type="compositionally biased region" description="Polar residues" evidence="1">
    <location>
        <begin position="54"/>
        <end position="63"/>
    </location>
</feature>
<reference evidence="2" key="7">
    <citation type="journal article" date="2005" name="Science">
        <title>The Transcriptional Landscape of the Mammalian Genome.</title>
        <authorList>
            <consortium name="The FANTOM Consortium"/>
            <consortium name="Riken Genome Exploration Research Group and Genome Science Group (Genome Network Project Core Group)"/>
        </authorList>
    </citation>
    <scope>NUCLEOTIDE SEQUENCE</scope>
    <source>
        <strain evidence="2">C57BL/6J</strain>
        <tissue evidence="2">Spinal ganglion</tissue>
    </source>
</reference>
<reference evidence="2" key="8">
    <citation type="journal article" date="2005" name="Science">
        <title>Antisense Transcription in the Mammalian Transcriptome.</title>
        <authorList>
            <consortium name="RIKEN Genome Exploration Research Group and Genome Science Group (Genome Network Project Core Group) and the FANTOM Consortium"/>
        </authorList>
    </citation>
    <scope>NUCLEOTIDE SEQUENCE</scope>
    <source>
        <strain evidence="2">C57BL/6J</strain>
        <tissue evidence="2">Spinal ganglion</tissue>
    </source>
</reference>
<evidence type="ECO:0000256" key="1">
    <source>
        <dbReference type="SAM" id="MobiDB-lite"/>
    </source>
</evidence>
<sequence>MLSLLAKDYSYRIPSNLGHIGQFFNSPGWLRVYRKHPTQKHWWELKLSPRPPSANHTDQTSGQLACSPAPQASLSPSLPGSYCSGNNGMPSRLDSLGPALGTLPPPPPNPALNKVAGSIISKMAVCLHILLIDFPLTFAQAAQVSPNPSPCSANTGQMERDPLSQLLAHTFVIRSGPSSFLLATSPNQSFQPPLLPERTLPPSGA</sequence>
<dbReference type="RNAct" id="Q8BQ08">
    <property type="molecule type" value="protein"/>
</dbReference>
<feature type="region of interest" description="Disordered" evidence="1">
    <location>
        <begin position="47"/>
        <end position="81"/>
    </location>
</feature>
<dbReference type="EMBL" id="AK051764">
    <property type="protein sequence ID" value="BAC34759.1"/>
    <property type="molecule type" value="mRNA"/>
</dbReference>
<evidence type="ECO:0000313" key="3">
    <source>
        <dbReference type="MGI" id="MGI:1924830"/>
    </source>
</evidence>
<dbReference type="AlphaFoldDB" id="Q8BQ08"/>